<dbReference type="InterPro" id="IPR000627">
    <property type="entry name" value="Intradiol_dOase_C"/>
</dbReference>
<organism evidence="3 4">
    <name type="scientific">Pholiota conissans</name>
    <dbReference type="NCBI Taxonomy" id="109636"/>
    <lineage>
        <taxon>Eukaryota</taxon>
        <taxon>Fungi</taxon>
        <taxon>Dikarya</taxon>
        <taxon>Basidiomycota</taxon>
        <taxon>Agaricomycotina</taxon>
        <taxon>Agaricomycetes</taxon>
        <taxon>Agaricomycetidae</taxon>
        <taxon>Agaricales</taxon>
        <taxon>Agaricineae</taxon>
        <taxon>Strophariaceae</taxon>
        <taxon>Pholiota</taxon>
    </lineage>
</organism>
<dbReference type="Gene3D" id="2.60.130.10">
    <property type="entry name" value="Aromatic compound dioxygenase"/>
    <property type="match status" value="1"/>
</dbReference>
<dbReference type="InterPro" id="IPR015889">
    <property type="entry name" value="Intradiol_dOase_core"/>
</dbReference>
<evidence type="ECO:0000256" key="1">
    <source>
        <dbReference type="SAM" id="SignalP"/>
    </source>
</evidence>
<proteinExistence type="predicted"/>
<dbReference type="OrthoDB" id="121380at2759"/>
<keyword evidence="1" id="KW-0732">Signal</keyword>
<dbReference type="AlphaFoldDB" id="A0A9P6CXP3"/>
<dbReference type="Pfam" id="PF00775">
    <property type="entry name" value="Dioxygenase_C"/>
    <property type="match status" value="1"/>
</dbReference>
<name>A0A9P6CXP3_9AGAR</name>
<dbReference type="SUPFAM" id="SSF49482">
    <property type="entry name" value="Aromatic compound dioxygenase"/>
    <property type="match status" value="1"/>
</dbReference>
<dbReference type="PANTHER" id="PTHR34315">
    <property type="match status" value="1"/>
</dbReference>
<feature type="domain" description="Intradiol ring-cleavage dioxygenases" evidence="2">
    <location>
        <begin position="142"/>
        <end position="235"/>
    </location>
</feature>
<comment type="caution">
    <text evidence="3">The sequence shown here is derived from an EMBL/GenBank/DDBJ whole genome shotgun (WGS) entry which is preliminary data.</text>
</comment>
<accession>A0A9P6CXP3</accession>
<evidence type="ECO:0000313" key="3">
    <source>
        <dbReference type="EMBL" id="KAF9476770.1"/>
    </source>
</evidence>
<dbReference type="GO" id="GO:0016702">
    <property type="term" value="F:oxidoreductase activity, acting on single donors with incorporation of molecular oxygen, incorporation of two atoms of oxygen"/>
    <property type="evidence" value="ECO:0007669"/>
    <property type="project" value="InterPro"/>
</dbReference>
<evidence type="ECO:0000313" key="4">
    <source>
        <dbReference type="Proteomes" id="UP000807469"/>
    </source>
</evidence>
<protein>
    <submittedName>
        <fullName evidence="3">Extracellular dioxygenase-like protein</fullName>
    </submittedName>
</protein>
<keyword evidence="3" id="KW-0223">Dioxygenase</keyword>
<keyword evidence="3" id="KW-0560">Oxidoreductase</keyword>
<feature type="signal peptide" evidence="1">
    <location>
        <begin position="1"/>
        <end position="21"/>
    </location>
</feature>
<dbReference type="Proteomes" id="UP000807469">
    <property type="component" value="Unassembled WGS sequence"/>
</dbReference>
<gene>
    <name evidence="3" type="ORF">BDN70DRAFT_153463</name>
</gene>
<dbReference type="GO" id="GO:0008199">
    <property type="term" value="F:ferric iron binding"/>
    <property type="evidence" value="ECO:0007669"/>
    <property type="project" value="InterPro"/>
</dbReference>
<dbReference type="EMBL" id="MU155283">
    <property type="protein sequence ID" value="KAF9476770.1"/>
    <property type="molecule type" value="Genomic_DNA"/>
</dbReference>
<feature type="chain" id="PRO_5040166780" evidence="1">
    <location>
        <begin position="22"/>
        <end position="348"/>
    </location>
</feature>
<keyword evidence="4" id="KW-1185">Reference proteome</keyword>
<reference evidence="3" key="1">
    <citation type="submission" date="2020-11" db="EMBL/GenBank/DDBJ databases">
        <authorList>
            <consortium name="DOE Joint Genome Institute"/>
            <person name="Ahrendt S."/>
            <person name="Riley R."/>
            <person name="Andreopoulos W."/>
            <person name="Labutti K."/>
            <person name="Pangilinan J."/>
            <person name="Ruiz-Duenas F.J."/>
            <person name="Barrasa J.M."/>
            <person name="Sanchez-Garcia M."/>
            <person name="Camarero S."/>
            <person name="Miyauchi S."/>
            <person name="Serrano A."/>
            <person name="Linde D."/>
            <person name="Babiker R."/>
            <person name="Drula E."/>
            <person name="Ayuso-Fernandez I."/>
            <person name="Pacheco R."/>
            <person name="Padilla G."/>
            <person name="Ferreira P."/>
            <person name="Barriuso J."/>
            <person name="Kellner H."/>
            <person name="Castanera R."/>
            <person name="Alfaro M."/>
            <person name="Ramirez L."/>
            <person name="Pisabarro A.G."/>
            <person name="Kuo A."/>
            <person name="Tritt A."/>
            <person name="Lipzen A."/>
            <person name="He G."/>
            <person name="Yan M."/>
            <person name="Ng V."/>
            <person name="Cullen D."/>
            <person name="Martin F."/>
            <person name="Rosso M.-N."/>
            <person name="Henrissat B."/>
            <person name="Hibbett D."/>
            <person name="Martinez A.T."/>
            <person name="Grigoriev I.V."/>
        </authorList>
    </citation>
    <scope>NUCLEOTIDE SEQUENCE</scope>
    <source>
        <strain evidence="3">CIRM-BRFM 674</strain>
    </source>
</reference>
<evidence type="ECO:0000259" key="2">
    <source>
        <dbReference type="Pfam" id="PF00775"/>
    </source>
</evidence>
<dbReference type="PANTHER" id="PTHR34315:SF1">
    <property type="entry name" value="INTRADIOL RING-CLEAVAGE DIOXYGENASES DOMAIN-CONTAINING PROTEIN-RELATED"/>
    <property type="match status" value="1"/>
</dbReference>
<sequence length="348" mass="38557">MLLLSPFLFLILSTILPNIVAHPEKQEDVRSPQDIQARREFLHGAGDTLSRCRSALNGRSISEKAIKRRAQWARALRAKDGILVDKLSLGRRDFGTVLNTDHEQHRSGLGSHPSDEELFGGRIDCVLQPEVTVGPYWVKGEMVRNDIAEDQPGTPLYMELQIIDTTNCQPLSGAFVDVWQANATGVYSGVVSRSNGNRYDLANKERTYNRGIQKTDSDGVVAFKSIFPGHYTGRTHHVHLITTIDAGKTSSGTLSGGHISHVGQVFFDQDLTDTVEQDYPYTTNTQPRTPNRDDRIMQEESETMDPVFKYVWLGKKATDGVLAWITIGIDPRAVYHPRAAATVGGGSK</sequence>
<dbReference type="CDD" id="cd03457">
    <property type="entry name" value="intradiol_dioxygenase_like"/>
    <property type="match status" value="1"/>
</dbReference>